<dbReference type="Pfam" id="PF01432">
    <property type="entry name" value="Peptidase_M3"/>
    <property type="match status" value="1"/>
</dbReference>
<dbReference type="SUPFAM" id="SSF55486">
    <property type="entry name" value="Metalloproteases ('zincins'), catalytic domain"/>
    <property type="match status" value="1"/>
</dbReference>
<dbReference type="PANTHER" id="PTHR11804:SF84">
    <property type="entry name" value="SACCHAROLYSIN"/>
    <property type="match status" value="1"/>
</dbReference>
<dbReference type="Gene3D" id="3.40.390.10">
    <property type="entry name" value="Collagenase (Catalytic Domain)"/>
    <property type="match status" value="1"/>
</dbReference>
<evidence type="ECO:0000259" key="8">
    <source>
        <dbReference type="Pfam" id="PF01432"/>
    </source>
</evidence>
<evidence type="ECO:0000256" key="7">
    <source>
        <dbReference type="ARBA" id="ARBA00023049"/>
    </source>
</evidence>
<evidence type="ECO:0000256" key="3">
    <source>
        <dbReference type="ARBA" id="ARBA00022670"/>
    </source>
</evidence>
<evidence type="ECO:0000256" key="4">
    <source>
        <dbReference type="ARBA" id="ARBA00022723"/>
    </source>
</evidence>
<evidence type="ECO:0000256" key="2">
    <source>
        <dbReference type="ARBA" id="ARBA00006040"/>
    </source>
</evidence>
<dbReference type="EC" id="3.4.24.15" evidence="9"/>
<dbReference type="EMBL" id="UOEN01000058">
    <property type="protein sequence ID" value="VAW11974.1"/>
    <property type="molecule type" value="Genomic_DNA"/>
</dbReference>
<accession>A0A3B0TTN1</accession>
<protein>
    <submittedName>
        <fullName evidence="9">Thimet oligopeptidase</fullName>
        <ecNumber evidence="9">3.4.24.15</ecNumber>
    </submittedName>
</protein>
<comment type="similarity">
    <text evidence="2">Belongs to the peptidase M3 family.</text>
</comment>
<dbReference type="InterPro" id="IPR024080">
    <property type="entry name" value="Neurolysin/TOP_N"/>
</dbReference>
<name>A0A3B0TTN1_9ZZZZ</name>
<organism evidence="9">
    <name type="scientific">hydrothermal vent metagenome</name>
    <dbReference type="NCBI Taxonomy" id="652676"/>
    <lineage>
        <taxon>unclassified sequences</taxon>
        <taxon>metagenomes</taxon>
        <taxon>ecological metagenomes</taxon>
    </lineage>
</organism>
<evidence type="ECO:0000313" key="9">
    <source>
        <dbReference type="EMBL" id="VAW11974.1"/>
    </source>
</evidence>
<feature type="domain" description="Peptidase M3A/M3B catalytic" evidence="8">
    <location>
        <begin position="213"/>
        <end position="656"/>
    </location>
</feature>
<dbReference type="GO" id="GO:0046872">
    <property type="term" value="F:metal ion binding"/>
    <property type="evidence" value="ECO:0007669"/>
    <property type="project" value="UniProtKB-KW"/>
</dbReference>
<proteinExistence type="inferred from homology"/>
<keyword evidence="5 9" id="KW-0378">Hydrolase</keyword>
<reference evidence="9" key="1">
    <citation type="submission" date="2018-06" db="EMBL/GenBank/DDBJ databases">
        <authorList>
            <person name="Zhirakovskaya E."/>
        </authorList>
    </citation>
    <scope>NUCLEOTIDE SEQUENCE</scope>
</reference>
<dbReference type="GO" id="GO:0006518">
    <property type="term" value="P:peptide metabolic process"/>
    <property type="evidence" value="ECO:0007669"/>
    <property type="project" value="TreeGrafter"/>
</dbReference>
<dbReference type="InterPro" id="IPR001567">
    <property type="entry name" value="Pept_M3A_M3B_dom"/>
</dbReference>
<evidence type="ECO:0000256" key="6">
    <source>
        <dbReference type="ARBA" id="ARBA00022833"/>
    </source>
</evidence>
<dbReference type="GO" id="GO:0005829">
    <property type="term" value="C:cytosol"/>
    <property type="evidence" value="ECO:0007669"/>
    <property type="project" value="UniProtKB-ARBA"/>
</dbReference>
<gene>
    <name evidence="9" type="ORF">MNBD_BACTEROID05-608</name>
</gene>
<evidence type="ECO:0000256" key="1">
    <source>
        <dbReference type="ARBA" id="ARBA00001947"/>
    </source>
</evidence>
<keyword evidence="7" id="KW-0482">Metalloprotease</keyword>
<dbReference type="Gene3D" id="1.20.1050.40">
    <property type="entry name" value="Endopeptidase. Chain P, domain 1"/>
    <property type="match status" value="1"/>
</dbReference>
<dbReference type="CDD" id="cd06455">
    <property type="entry name" value="M3A_TOP"/>
    <property type="match status" value="1"/>
</dbReference>
<dbReference type="InterPro" id="IPR024077">
    <property type="entry name" value="Neurolysin/TOP_dom2"/>
</dbReference>
<evidence type="ECO:0000256" key="5">
    <source>
        <dbReference type="ARBA" id="ARBA00022801"/>
    </source>
</evidence>
<dbReference type="AlphaFoldDB" id="A0A3B0TTN1"/>
<sequence>MKRITYTKKDFAWTGWGATEIKKAADEVVAHKKKKYAEIKKIPACERTFENTIYAIEAADYDVIDNLYFIDLLVNASPKESVRKAAKKAINMLESKLVDIEFDEGLYRAVKEYSKKNEKLKGEDKKLFEDMLLSYKRMGFELSAKKQKELKKNIKKLNKLSTDFSNNINEYKDSVAITKDELAGLPENYIKGLSKDKKGRYIVTLDYPDFFPFMKNAESAPRRKELMDKSLQKGGEKNMKLLSEILELRRQNAKLLGYDTHADFKTEVKTAKTAKKALSFVHGLMGKIRKGTVSDMSQMTELKKRFLGIPNVKLEYYDILYYINQLQKEKFNVDSEKVREYFPLETVKKGTFEIYSKLLSVQFQKLKGYPLWHKDVELYAVKDSSGQIISYFLLDMHPRENKYGHACVSPLVYGKKKQFKDEYTAPMACMLANFPKPSKTHPSLLSHGEVETFFHEFGHIMHDVLTTAKYASQAGYSVAWDFVEAPSQMLENWVWDKKMLNILSKHYKTKKNLPKGMLDNMLKAKDHMVYYFTMRQLVLAMFDLTLHTKNIKNPSNLYNDLVKEYVGVTFPKENIWPAGFGHLMGYDAGYYGYMWSKVFASDMFTKFQKNGLLDKKIGDRYKKWILEKGSSMDEMELLKKFLGRKPSNKAFLKEIGL</sequence>
<dbReference type="PANTHER" id="PTHR11804">
    <property type="entry name" value="PROTEASE M3 THIMET OLIGOPEPTIDASE-RELATED"/>
    <property type="match status" value="1"/>
</dbReference>
<keyword evidence="6" id="KW-0862">Zinc</keyword>
<dbReference type="InterPro" id="IPR045090">
    <property type="entry name" value="Pept_M3A_M3B"/>
</dbReference>
<dbReference type="FunFam" id="3.40.390.10:FF:000009">
    <property type="entry name" value="Oligopeptidase A"/>
    <property type="match status" value="1"/>
</dbReference>
<dbReference type="Gene3D" id="1.10.1370.10">
    <property type="entry name" value="Neurolysin, domain 3"/>
    <property type="match status" value="1"/>
</dbReference>
<keyword evidence="3" id="KW-0645">Protease</keyword>
<dbReference type="GO" id="GO:0006508">
    <property type="term" value="P:proteolysis"/>
    <property type="evidence" value="ECO:0007669"/>
    <property type="project" value="UniProtKB-KW"/>
</dbReference>
<keyword evidence="4" id="KW-0479">Metal-binding</keyword>
<dbReference type="GO" id="GO:0004222">
    <property type="term" value="F:metalloendopeptidase activity"/>
    <property type="evidence" value="ECO:0007669"/>
    <property type="project" value="InterPro"/>
</dbReference>
<dbReference type="InterPro" id="IPR024079">
    <property type="entry name" value="MetalloPept_cat_dom_sf"/>
</dbReference>
<comment type="cofactor">
    <cofactor evidence="1">
        <name>Zn(2+)</name>
        <dbReference type="ChEBI" id="CHEBI:29105"/>
    </cofactor>
</comment>